<gene>
    <name evidence="1" type="ORF">F4162_00870</name>
</gene>
<dbReference type="EMBL" id="VYDO01000036">
    <property type="protein sequence ID" value="MYG37589.1"/>
    <property type="molecule type" value="Genomic_DNA"/>
</dbReference>
<organism evidence="1">
    <name type="scientific">Synechococcus sp. SB0676_bin_10</name>
    <dbReference type="NCBI Taxonomy" id="2604869"/>
    <lineage>
        <taxon>Bacteria</taxon>
        <taxon>Bacillati</taxon>
        <taxon>Cyanobacteriota</taxon>
        <taxon>Cyanophyceae</taxon>
        <taxon>Synechococcales</taxon>
        <taxon>Synechococcaceae</taxon>
        <taxon>Synechococcus</taxon>
    </lineage>
</organism>
<accession>A0A6B1F4B8</accession>
<sequence>MSFRTLARSSPVATSTLISSFNETSVPGNVVNLLDNGFHNLAHIPGWVICARPELLSPAGSAGKLGPQDFTWTPTIVVHSIFALPSSSSPPSSSDYEP</sequence>
<evidence type="ECO:0000313" key="1">
    <source>
        <dbReference type="EMBL" id="MYG37589.1"/>
    </source>
</evidence>
<protein>
    <submittedName>
        <fullName evidence="1">Uncharacterized protein</fullName>
    </submittedName>
</protein>
<name>A0A6B1F4B8_9SYNE</name>
<reference evidence="1" key="1">
    <citation type="submission" date="2019-09" db="EMBL/GenBank/DDBJ databases">
        <title>Characterisation of the sponge microbiome using genome-centric metagenomics.</title>
        <authorList>
            <person name="Engelberts J.P."/>
            <person name="Robbins S.J."/>
            <person name="De Goeij J.M."/>
            <person name="Aranda M."/>
            <person name="Bell S.C."/>
            <person name="Webster N.S."/>
        </authorList>
    </citation>
    <scope>NUCLEOTIDE SEQUENCE</scope>
    <source>
        <strain evidence="1">SB0676_bin_10</strain>
    </source>
</reference>
<comment type="caution">
    <text evidence="1">The sequence shown here is derived from an EMBL/GenBank/DDBJ whole genome shotgun (WGS) entry which is preliminary data.</text>
</comment>
<dbReference type="AlphaFoldDB" id="A0A6B1F4B8"/>
<proteinExistence type="predicted"/>